<protein>
    <submittedName>
        <fullName evidence="1">Uncharacterized protein</fullName>
    </submittedName>
</protein>
<organism evidence="1 2">
    <name type="scientific">Providencia stuartii ATCC 25827</name>
    <dbReference type="NCBI Taxonomy" id="471874"/>
    <lineage>
        <taxon>Bacteria</taxon>
        <taxon>Pseudomonadati</taxon>
        <taxon>Pseudomonadota</taxon>
        <taxon>Gammaproteobacteria</taxon>
        <taxon>Enterobacterales</taxon>
        <taxon>Morganellaceae</taxon>
        <taxon>Providencia</taxon>
    </lineage>
</organism>
<name>A0AA86YIM6_PROST</name>
<dbReference type="AlphaFoldDB" id="A0AA86YIM6"/>
<accession>A0AA86YIM6</accession>
<proteinExistence type="predicted"/>
<reference evidence="1 2" key="3">
    <citation type="submission" date="2008-05" db="EMBL/GenBank/DDBJ databases">
        <authorList>
            <person name="Fulton L."/>
            <person name="Clifton S."/>
            <person name="Fulton B."/>
            <person name="Xu J."/>
            <person name="Minx P."/>
            <person name="Pepin K.H."/>
            <person name="Johnson M."/>
            <person name="Thiruvilangam P."/>
            <person name="Bhonagiri V."/>
            <person name="Nash W.E."/>
            <person name="Mardis E.R."/>
            <person name="Wilson R.K."/>
        </authorList>
    </citation>
    <scope>NUCLEOTIDE SEQUENCE [LARGE SCALE GENOMIC DNA]</scope>
    <source>
        <strain evidence="1 2">ATCC 25827</strain>
    </source>
</reference>
<evidence type="ECO:0000313" key="1">
    <source>
        <dbReference type="EMBL" id="EDU59046.1"/>
    </source>
</evidence>
<reference evidence="2" key="2">
    <citation type="submission" date="2008-04" db="EMBL/GenBank/DDBJ databases">
        <title>Draft genome sequence of Providencia stuartii(ATCC 25827).</title>
        <authorList>
            <person name="Sudarsanam P."/>
            <person name="Ley R."/>
            <person name="Guruge J."/>
            <person name="Turnbaugh P.J."/>
            <person name="Mahowald M."/>
            <person name="Liep D."/>
            <person name="Gordon J."/>
        </authorList>
    </citation>
    <scope>NUCLEOTIDE SEQUENCE [LARGE SCALE GENOMIC DNA]</scope>
    <source>
        <strain evidence="2">ATCC 25827</strain>
    </source>
</reference>
<dbReference type="Proteomes" id="UP000004506">
    <property type="component" value="Unassembled WGS sequence"/>
</dbReference>
<comment type="caution">
    <text evidence="1">The sequence shown here is derived from an EMBL/GenBank/DDBJ whole genome shotgun (WGS) entry which is preliminary data.</text>
</comment>
<reference evidence="2" key="1">
    <citation type="submission" date="2008-04" db="EMBL/GenBank/DDBJ databases">
        <title>Draft genome sequence of Providencia stuartii (ATCC 25827).</title>
        <authorList>
            <person name="Sudarsanam P."/>
            <person name="Ley R."/>
            <person name="Guruge J."/>
            <person name="Turnbaugh P.J."/>
            <person name="Mahowald M."/>
            <person name="Liep D."/>
            <person name="Gordon J."/>
        </authorList>
    </citation>
    <scope>NUCLEOTIDE SEQUENCE [LARGE SCALE GENOMIC DNA]</scope>
    <source>
        <strain evidence="2">ATCC 25827</strain>
    </source>
</reference>
<dbReference type="EMBL" id="ABJD02000101">
    <property type="protein sequence ID" value="EDU59046.1"/>
    <property type="molecule type" value="Genomic_DNA"/>
</dbReference>
<evidence type="ECO:0000313" key="2">
    <source>
        <dbReference type="Proteomes" id="UP000004506"/>
    </source>
</evidence>
<sequence>MGNVHTQDKDDRFDIYNQSVTCYNTHRNKGLSVSDDMQYLELIR</sequence>
<gene>
    <name evidence="1" type="ORF">PROSTU_02230</name>
</gene>